<dbReference type="Proteomes" id="UP000031523">
    <property type="component" value="Chromosome"/>
</dbReference>
<feature type="transmembrane region" description="Helical" evidence="1">
    <location>
        <begin position="292"/>
        <end position="308"/>
    </location>
</feature>
<evidence type="ECO:0000313" key="3">
    <source>
        <dbReference type="Proteomes" id="UP000031523"/>
    </source>
</evidence>
<dbReference type="AlphaFoldDB" id="A0A0B5EGE2"/>
<evidence type="ECO:0000256" key="1">
    <source>
        <dbReference type="SAM" id="Phobius"/>
    </source>
</evidence>
<feature type="transmembrane region" description="Helical" evidence="1">
    <location>
        <begin position="228"/>
        <end position="245"/>
    </location>
</feature>
<organism evidence="2 3">
    <name type="scientific">Streptomyces albus (strain ATCC 21838 / DSM 41398 / FERM P-419 / JCM 4703 / NBRC 107858)</name>
    <dbReference type="NCBI Taxonomy" id="1081613"/>
    <lineage>
        <taxon>Bacteria</taxon>
        <taxon>Bacillati</taxon>
        <taxon>Actinomycetota</taxon>
        <taxon>Actinomycetes</taxon>
        <taxon>Kitasatosporales</taxon>
        <taxon>Streptomycetaceae</taxon>
        <taxon>Streptomyces</taxon>
    </lineage>
</organism>
<sequence>MSGPMPLTEAARTAEPVAAVLRLPGGRGTPAVAAADGADPVDLLAAELADRTGPAVHPYEVAALLESLGMTESRIRREYGHRDLFQLAEDLHRRVPRSHPAPPPAPDPWRPDTLRCALRGLLFALPGLGYLLAPGPLDDRGTLRGLVLAALLSWAWSQALSHRAHLRLATGRPAARRTLALGAPAGAALATGAGAACAPSAEGAAFLAGQSLYLAAAGVLLVLGAERVLACALLPLAAGAAALPLGVLPPWAGPSLCLAAVLLSAAAAVRALLPLRGQERPSGPAPAWHRSLPYGLFGLAAGVLALTAGRREPLAVVVLTLSMGPAEWLLFRFRGLAVSALRASRTPAAFALRAARALALCLGCYLLPVAAGGLLTGSAPAPLTALAAVLFTALLLQAFGTAWPAALGCAAAALTAALPPALGLLAPAPAQLLGCTAAGTVLLALAAARTARSTAHA</sequence>
<evidence type="ECO:0000313" key="2">
    <source>
        <dbReference type="EMBL" id="AJE81178.1"/>
    </source>
</evidence>
<keyword evidence="3" id="KW-1185">Reference proteome</keyword>
<feature type="transmembrane region" description="Helical" evidence="1">
    <location>
        <begin position="354"/>
        <end position="375"/>
    </location>
</feature>
<keyword evidence="1" id="KW-0812">Transmembrane</keyword>
<keyword evidence="1" id="KW-0472">Membrane</keyword>
<feature type="transmembrane region" description="Helical" evidence="1">
    <location>
        <begin position="314"/>
        <end position="333"/>
    </location>
</feature>
<name>A0A0B5EGE2_STRA4</name>
<gene>
    <name evidence="2" type="ORF">SLNWT_0802</name>
</gene>
<feature type="transmembrane region" description="Helical" evidence="1">
    <location>
        <begin position="251"/>
        <end position="272"/>
    </location>
</feature>
<dbReference type="KEGG" id="sals:SLNWT_0802"/>
<feature type="transmembrane region" description="Helical" evidence="1">
    <location>
        <begin position="204"/>
        <end position="223"/>
    </location>
</feature>
<dbReference type="EMBL" id="CP010519">
    <property type="protein sequence ID" value="AJE81178.1"/>
    <property type="molecule type" value="Genomic_DNA"/>
</dbReference>
<accession>A0A0B5EGE2</accession>
<feature type="transmembrane region" description="Helical" evidence="1">
    <location>
        <begin position="406"/>
        <end position="425"/>
    </location>
</feature>
<feature type="transmembrane region" description="Helical" evidence="1">
    <location>
        <begin position="381"/>
        <end position="399"/>
    </location>
</feature>
<reference evidence="2 3" key="1">
    <citation type="submission" date="2015-01" db="EMBL/GenBank/DDBJ databases">
        <title>Enhanced salinomycin production by adjusting the supply of polyketide extender units in Streptomyce albus DSM 41398.</title>
        <authorList>
            <person name="Lu C."/>
        </authorList>
    </citation>
    <scope>NUCLEOTIDE SEQUENCE [LARGE SCALE GENOMIC DNA]</scope>
    <source>
        <strain evidence="3">ATCC 21838 / DSM 41398 / FERM P-419 / JCM 4703 / NBRC 107858</strain>
    </source>
</reference>
<feature type="transmembrane region" description="Helical" evidence="1">
    <location>
        <begin position="431"/>
        <end position="448"/>
    </location>
</feature>
<protein>
    <submittedName>
        <fullName evidence="2">Uncharacterized protein</fullName>
    </submittedName>
</protein>
<keyword evidence="1" id="KW-1133">Transmembrane helix</keyword>
<proteinExistence type="predicted"/>